<dbReference type="Pfam" id="PF00583">
    <property type="entry name" value="Acetyltransf_1"/>
    <property type="match status" value="1"/>
</dbReference>
<dbReference type="RefSeq" id="WP_207678611.1">
    <property type="nucleotide sequence ID" value="NZ_CP061800.1"/>
</dbReference>
<evidence type="ECO:0000313" key="4">
    <source>
        <dbReference type="EMBL" id="QTA90382.1"/>
    </source>
</evidence>
<dbReference type="NCBIfam" id="NF005840">
    <property type="entry name" value="PRK07757.1"/>
    <property type="match status" value="1"/>
</dbReference>
<dbReference type="PANTHER" id="PTHR43626">
    <property type="entry name" value="ACYL-COA N-ACYLTRANSFERASE"/>
    <property type="match status" value="1"/>
</dbReference>
<proteinExistence type="predicted"/>
<keyword evidence="2" id="KW-0012">Acyltransferase</keyword>
<evidence type="ECO:0000259" key="3">
    <source>
        <dbReference type="PROSITE" id="PS51186"/>
    </source>
</evidence>
<dbReference type="EMBL" id="CP061800">
    <property type="protein sequence ID" value="QTA90382.1"/>
    <property type="molecule type" value="Genomic_DNA"/>
</dbReference>
<dbReference type="PANTHER" id="PTHR43626:SF4">
    <property type="entry name" value="GCN5-RELATED N-ACETYLTRANSFERASE 2, CHLOROPLASTIC"/>
    <property type="match status" value="1"/>
</dbReference>
<dbReference type="PROSITE" id="PS51186">
    <property type="entry name" value="GNAT"/>
    <property type="match status" value="1"/>
</dbReference>
<keyword evidence="1" id="KW-0808">Transferase</keyword>
<dbReference type="InterPro" id="IPR016181">
    <property type="entry name" value="Acyl_CoA_acyltransferase"/>
</dbReference>
<dbReference type="Proteomes" id="UP000663722">
    <property type="component" value="Chromosome"/>
</dbReference>
<dbReference type="GO" id="GO:0008080">
    <property type="term" value="F:N-acetyltransferase activity"/>
    <property type="evidence" value="ECO:0007669"/>
    <property type="project" value="InterPro"/>
</dbReference>
<protein>
    <submittedName>
        <fullName evidence="4">GNAT domain-containing protein</fullName>
    </submittedName>
</protein>
<organism evidence="4 5">
    <name type="scientific">Desulfonema magnum</name>
    <dbReference type="NCBI Taxonomy" id="45655"/>
    <lineage>
        <taxon>Bacteria</taxon>
        <taxon>Pseudomonadati</taxon>
        <taxon>Thermodesulfobacteriota</taxon>
        <taxon>Desulfobacteria</taxon>
        <taxon>Desulfobacterales</taxon>
        <taxon>Desulfococcaceae</taxon>
        <taxon>Desulfonema</taxon>
    </lineage>
</organism>
<dbReference type="GO" id="GO:0005737">
    <property type="term" value="C:cytoplasm"/>
    <property type="evidence" value="ECO:0007669"/>
    <property type="project" value="TreeGrafter"/>
</dbReference>
<dbReference type="KEGG" id="dmm:dnm_064430"/>
<evidence type="ECO:0000313" key="5">
    <source>
        <dbReference type="Proteomes" id="UP000663722"/>
    </source>
</evidence>
<gene>
    <name evidence="4" type="ORF">dnm_064430</name>
</gene>
<keyword evidence="5" id="KW-1185">Reference proteome</keyword>
<name>A0A975BRI3_9BACT</name>
<evidence type="ECO:0000256" key="1">
    <source>
        <dbReference type="ARBA" id="ARBA00022679"/>
    </source>
</evidence>
<dbReference type="SUPFAM" id="SSF55729">
    <property type="entry name" value="Acyl-CoA N-acyltransferases (Nat)"/>
    <property type="match status" value="1"/>
</dbReference>
<evidence type="ECO:0000256" key="2">
    <source>
        <dbReference type="ARBA" id="ARBA00023315"/>
    </source>
</evidence>
<dbReference type="InterPro" id="IPR045039">
    <property type="entry name" value="NSI-like"/>
</dbReference>
<dbReference type="Gene3D" id="3.40.630.30">
    <property type="match status" value="1"/>
</dbReference>
<reference evidence="4" key="1">
    <citation type="journal article" date="2021" name="Microb. Physiol.">
        <title>Proteogenomic Insights into the Physiology of Marine, Sulfate-Reducing, Filamentous Desulfonema limicola and Desulfonema magnum.</title>
        <authorList>
            <person name="Schnaars V."/>
            <person name="Wohlbrand L."/>
            <person name="Scheve S."/>
            <person name="Hinrichs C."/>
            <person name="Reinhardt R."/>
            <person name="Rabus R."/>
        </authorList>
    </citation>
    <scope>NUCLEOTIDE SEQUENCE</scope>
    <source>
        <strain evidence="4">4be13</strain>
    </source>
</reference>
<feature type="domain" description="N-acetyltransferase" evidence="3">
    <location>
        <begin position="1"/>
        <end position="138"/>
    </location>
</feature>
<dbReference type="InterPro" id="IPR000182">
    <property type="entry name" value="GNAT_dom"/>
</dbReference>
<sequence>MIRKASIKDIKAIHELLQEYGNKGELLPRPLSKLYDHVRDFSVCVEDDKVVGCCALQFCWEDLAEIRSLAVDSDYSGRRIGTKLTEAAISDAISFNINKIFTLTYRPGFFERFGFMEIDRSELPLKIWADCILCVKFPDCDETAMMKIINH</sequence>
<dbReference type="CDD" id="cd04301">
    <property type="entry name" value="NAT_SF"/>
    <property type="match status" value="1"/>
</dbReference>
<dbReference type="AlphaFoldDB" id="A0A975BRI3"/>
<accession>A0A975BRI3</accession>